<evidence type="ECO:0000313" key="1">
    <source>
        <dbReference type="EMBL" id="MFC0389152.1"/>
    </source>
</evidence>
<dbReference type="EMBL" id="JBHLVZ010000094">
    <property type="protein sequence ID" value="MFC0389152.1"/>
    <property type="molecule type" value="Genomic_DNA"/>
</dbReference>
<accession>A0ABV6J0U1</accession>
<organism evidence="1 2">
    <name type="scientific">Muricoccus vinaceus</name>
    <dbReference type="NCBI Taxonomy" id="424704"/>
    <lineage>
        <taxon>Bacteria</taxon>
        <taxon>Pseudomonadati</taxon>
        <taxon>Pseudomonadota</taxon>
        <taxon>Alphaproteobacteria</taxon>
        <taxon>Acetobacterales</taxon>
        <taxon>Roseomonadaceae</taxon>
        <taxon>Muricoccus</taxon>
    </lineage>
</organism>
<reference evidence="1 2" key="1">
    <citation type="submission" date="2024-09" db="EMBL/GenBank/DDBJ databases">
        <authorList>
            <person name="Sun Q."/>
            <person name="Mori K."/>
        </authorList>
    </citation>
    <scope>NUCLEOTIDE SEQUENCE [LARGE SCALE GENOMIC DNA]</scope>
    <source>
        <strain evidence="1 2">CCM 7468</strain>
    </source>
</reference>
<proteinExistence type="predicted"/>
<comment type="caution">
    <text evidence="1">The sequence shown here is derived from an EMBL/GenBank/DDBJ whole genome shotgun (WGS) entry which is preliminary data.</text>
</comment>
<keyword evidence="2" id="KW-1185">Reference proteome</keyword>
<sequence length="72" mass="7929">MDGRTLRKSGRTVQLGTRVTERFAVDLRADAAASNLLIVEILEEAVAARRRLLALAKPGETLDQIVERLASR</sequence>
<dbReference type="RefSeq" id="WP_377056259.1">
    <property type="nucleotide sequence ID" value="NZ_JBHLVZ010000094.1"/>
</dbReference>
<evidence type="ECO:0000313" key="2">
    <source>
        <dbReference type="Proteomes" id="UP001589789"/>
    </source>
</evidence>
<gene>
    <name evidence="1" type="ORF">ACFFIC_26905</name>
</gene>
<dbReference type="Proteomes" id="UP001589789">
    <property type="component" value="Unassembled WGS sequence"/>
</dbReference>
<protein>
    <submittedName>
        <fullName evidence="1">Uncharacterized protein</fullName>
    </submittedName>
</protein>
<name>A0ABV6J0U1_9PROT</name>